<evidence type="ECO:0000313" key="1">
    <source>
        <dbReference type="EMBL" id="KFM67924.1"/>
    </source>
</evidence>
<name>A0A087TS35_STEMI</name>
<dbReference type="PANTHER" id="PTHR47412:SF1">
    <property type="entry name" value="FI01434P-RELATED"/>
    <property type="match status" value="1"/>
</dbReference>
<dbReference type="PANTHER" id="PTHR47412">
    <property type="entry name" value="FI01434P-RELATED"/>
    <property type="match status" value="1"/>
</dbReference>
<keyword evidence="2" id="KW-1185">Reference proteome</keyword>
<sequence length="67" mass="7972">MQMAYEMCLMDYDFHIIQNAFLVHTPGINVYNISEAKLKSKYIWENQKLMSVIKKDLTKKFGHKKDC</sequence>
<dbReference type="Pfam" id="PF13896">
    <property type="entry name" value="Glyco_transf_49"/>
    <property type="match status" value="1"/>
</dbReference>
<organism evidence="1 2">
    <name type="scientific">Stegodyphus mimosarum</name>
    <name type="common">African social velvet spider</name>
    <dbReference type="NCBI Taxonomy" id="407821"/>
    <lineage>
        <taxon>Eukaryota</taxon>
        <taxon>Metazoa</taxon>
        <taxon>Ecdysozoa</taxon>
        <taxon>Arthropoda</taxon>
        <taxon>Chelicerata</taxon>
        <taxon>Arachnida</taxon>
        <taxon>Araneae</taxon>
        <taxon>Araneomorphae</taxon>
        <taxon>Entelegynae</taxon>
        <taxon>Eresoidea</taxon>
        <taxon>Eresidae</taxon>
        <taxon>Stegodyphus</taxon>
    </lineage>
</organism>
<dbReference type="Proteomes" id="UP000054359">
    <property type="component" value="Unassembled WGS sequence"/>
</dbReference>
<gene>
    <name evidence="1" type="ORF">X975_23342</name>
</gene>
<dbReference type="OrthoDB" id="9974378at2759"/>
<evidence type="ECO:0000313" key="2">
    <source>
        <dbReference type="Proteomes" id="UP000054359"/>
    </source>
</evidence>
<reference evidence="1 2" key="1">
    <citation type="submission" date="2013-11" db="EMBL/GenBank/DDBJ databases">
        <title>Genome sequencing of Stegodyphus mimosarum.</title>
        <authorList>
            <person name="Bechsgaard J."/>
        </authorList>
    </citation>
    <scope>NUCLEOTIDE SEQUENCE [LARGE SCALE GENOMIC DNA]</scope>
</reference>
<protein>
    <submittedName>
        <fullName evidence="1">Uncharacterized protein</fullName>
    </submittedName>
</protein>
<proteinExistence type="predicted"/>
<dbReference type="EMBL" id="KK116496">
    <property type="protein sequence ID" value="KFM67924.1"/>
    <property type="molecule type" value="Genomic_DNA"/>
</dbReference>
<feature type="non-terminal residue" evidence="1">
    <location>
        <position position="67"/>
    </location>
</feature>
<accession>A0A087TS35</accession>
<dbReference type="AlphaFoldDB" id="A0A087TS35"/>